<gene>
    <name evidence="2" type="ORF">ED312_06335</name>
</gene>
<keyword evidence="1" id="KW-0812">Transmembrane</keyword>
<feature type="transmembrane region" description="Helical" evidence="1">
    <location>
        <begin position="5"/>
        <end position="25"/>
    </location>
</feature>
<sequence>MKKSIIFLVSIIVSGIIGFLSRDFFLQISLSQLNQENTQITTGNISSHFISGLIFALSITVIPLLYLIIWKTTRLRFINRGLISCGIIIGCGILFWQFRIFQINNQFQNLSEPEFGNSTRIHVDFNTLNFEHYLFTGFLAGTVLSILIFKNKRATE</sequence>
<keyword evidence="1" id="KW-0472">Membrane</keyword>
<keyword evidence="3" id="KW-1185">Reference proteome</keyword>
<dbReference type="Proteomes" id="UP000267469">
    <property type="component" value="Unassembled WGS sequence"/>
</dbReference>
<evidence type="ECO:0000313" key="3">
    <source>
        <dbReference type="Proteomes" id="UP000267469"/>
    </source>
</evidence>
<comment type="caution">
    <text evidence="2">The sequence shown here is derived from an EMBL/GenBank/DDBJ whole genome shotgun (WGS) entry which is preliminary data.</text>
</comment>
<reference evidence="2 3" key="1">
    <citation type="submission" date="2018-10" db="EMBL/GenBank/DDBJ databases">
        <title>Sinomicrobium pectinilyticum sp. nov., a pectinase-producing bacterium isolated from alkaline and saline soil, and emended description of the genus Sinomicrobium.</title>
        <authorList>
            <person name="Cheng B."/>
            <person name="Li C."/>
            <person name="Lai Q."/>
            <person name="Du M."/>
            <person name="Shao Z."/>
            <person name="Xu P."/>
            <person name="Yang C."/>
        </authorList>
    </citation>
    <scope>NUCLEOTIDE SEQUENCE [LARGE SCALE GENOMIC DNA]</scope>
    <source>
        <strain evidence="2 3">5DNS001</strain>
    </source>
</reference>
<evidence type="ECO:0000256" key="1">
    <source>
        <dbReference type="SAM" id="Phobius"/>
    </source>
</evidence>
<feature type="transmembrane region" description="Helical" evidence="1">
    <location>
        <begin position="81"/>
        <end position="101"/>
    </location>
</feature>
<dbReference type="AlphaFoldDB" id="A0A3N0ESE6"/>
<dbReference type="EMBL" id="RJTM01000029">
    <property type="protein sequence ID" value="RNL90783.1"/>
    <property type="molecule type" value="Genomic_DNA"/>
</dbReference>
<feature type="transmembrane region" description="Helical" evidence="1">
    <location>
        <begin position="132"/>
        <end position="149"/>
    </location>
</feature>
<keyword evidence="1" id="KW-1133">Transmembrane helix</keyword>
<organism evidence="2 3">
    <name type="scientific">Sinomicrobium pectinilyticum</name>
    <dbReference type="NCBI Taxonomy" id="1084421"/>
    <lineage>
        <taxon>Bacteria</taxon>
        <taxon>Pseudomonadati</taxon>
        <taxon>Bacteroidota</taxon>
        <taxon>Flavobacteriia</taxon>
        <taxon>Flavobacteriales</taxon>
        <taxon>Flavobacteriaceae</taxon>
        <taxon>Sinomicrobium</taxon>
    </lineage>
</organism>
<name>A0A3N0ESE6_SINP1</name>
<proteinExistence type="predicted"/>
<evidence type="ECO:0000313" key="2">
    <source>
        <dbReference type="EMBL" id="RNL90783.1"/>
    </source>
</evidence>
<feature type="transmembrane region" description="Helical" evidence="1">
    <location>
        <begin position="45"/>
        <end position="69"/>
    </location>
</feature>
<protein>
    <submittedName>
        <fullName evidence="2">Uncharacterized protein</fullName>
    </submittedName>
</protein>
<accession>A0A3N0ESE6</accession>